<dbReference type="InterPro" id="IPR000182">
    <property type="entry name" value="GNAT_dom"/>
</dbReference>
<dbReference type="AlphaFoldDB" id="A0A941FJZ2"/>
<dbReference type="Proteomes" id="UP000682308">
    <property type="component" value="Unassembled WGS sequence"/>
</dbReference>
<dbReference type="PROSITE" id="PS51186">
    <property type="entry name" value="GNAT"/>
    <property type="match status" value="1"/>
</dbReference>
<evidence type="ECO:0000259" key="3">
    <source>
        <dbReference type="PROSITE" id="PS51186"/>
    </source>
</evidence>
<keyword evidence="2 4" id="KW-0012">Acyltransferase</keyword>
<comment type="caution">
    <text evidence="4">The sequence shown here is derived from an EMBL/GenBank/DDBJ whole genome shotgun (WGS) entry which is preliminary data.</text>
</comment>
<dbReference type="Pfam" id="PF00583">
    <property type="entry name" value="Acetyltransf_1"/>
    <property type="match status" value="1"/>
</dbReference>
<dbReference type="Gene3D" id="3.40.630.30">
    <property type="match status" value="1"/>
</dbReference>
<dbReference type="CDD" id="cd04301">
    <property type="entry name" value="NAT_SF"/>
    <property type="match status" value="1"/>
</dbReference>
<name>A0A941FJZ2_9ACTN</name>
<reference evidence="4 5" key="1">
    <citation type="submission" date="2021-04" db="EMBL/GenBank/DDBJ databases">
        <title>Characterization of the biosynthetic gene cluster of new lipopeptides with antitumor activity in the genome of the marine Streptomyces PHM034.</title>
        <authorList>
            <person name="Ceniceros A."/>
            <person name="Canedo L."/>
            <person name="Mendez C."/>
            <person name="Olano C."/>
            <person name="Schleissner C."/>
            <person name="Cuevas C."/>
            <person name="De La Calle F."/>
            <person name="Salas J.A."/>
        </authorList>
    </citation>
    <scope>NUCLEOTIDE SEQUENCE [LARGE SCALE GENOMIC DNA]</scope>
    <source>
        <strain evidence="4 5">PHM034</strain>
    </source>
</reference>
<gene>
    <name evidence="4" type="ORF">KEF29_26500</name>
</gene>
<dbReference type="SUPFAM" id="SSF55729">
    <property type="entry name" value="Acyl-CoA N-acyltransferases (Nat)"/>
    <property type="match status" value="1"/>
</dbReference>
<dbReference type="PANTHER" id="PTHR43877">
    <property type="entry name" value="AMINOALKYLPHOSPHONATE N-ACETYLTRANSFERASE-RELATED-RELATED"/>
    <property type="match status" value="1"/>
</dbReference>
<evidence type="ECO:0000256" key="2">
    <source>
        <dbReference type="ARBA" id="ARBA00023315"/>
    </source>
</evidence>
<sequence>MKITVRAAVEADLVGLLALYGELNPEDAPLPRASAEAVWAAISGQQGRTVLVAEADGIVAGTADCVLMPNLTRGGRAILFVENVVVAGCFQRRGVGRQLMEAAVRLGESAGCYKVQLLAADDEYVHSFYRACGFEALAQGFRRYVE</sequence>
<dbReference type="InterPro" id="IPR050832">
    <property type="entry name" value="Bact_Acetyltransf"/>
</dbReference>
<dbReference type="EMBL" id="JAGTPG010000002">
    <property type="protein sequence ID" value="MBR8641751.1"/>
    <property type="molecule type" value="Genomic_DNA"/>
</dbReference>
<dbReference type="PANTHER" id="PTHR43877:SF1">
    <property type="entry name" value="ACETYLTRANSFERASE"/>
    <property type="match status" value="1"/>
</dbReference>
<evidence type="ECO:0000256" key="1">
    <source>
        <dbReference type="ARBA" id="ARBA00022679"/>
    </source>
</evidence>
<feature type="domain" description="N-acetyltransferase" evidence="3">
    <location>
        <begin position="3"/>
        <end position="146"/>
    </location>
</feature>
<dbReference type="InterPro" id="IPR016181">
    <property type="entry name" value="Acyl_CoA_acyltransferase"/>
</dbReference>
<keyword evidence="5" id="KW-1185">Reference proteome</keyword>
<dbReference type="GO" id="GO:0016747">
    <property type="term" value="F:acyltransferase activity, transferring groups other than amino-acyl groups"/>
    <property type="evidence" value="ECO:0007669"/>
    <property type="project" value="InterPro"/>
</dbReference>
<protein>
    <submittedName>
        <fullName evidence="4">GNAT family N-acetyltransferase</fullName>
        <ecNumber evidence="4">2.3.1.-</ecNumber>
    </submittedName>
</protein>
<proteinExistence type="predicted"/>
<dbReference type="EC" id="2.3.1.-" evidence="4"/>
<evidence type="ECO:0000313" key="5">
    <source>
        <dbReference type="Proteomes" id="UP000682308"/>
    </source>
</evidence>
<accession>A0A941FJZ2</accession>
<organism evidence="4 5">
    <name type="scientific">Streptomyces tuirus</name>
    <dbReference type="NCBI Taxonomy" id="68278"/>
    <lineage>
        <taxon>Bacteria</taxon>
        <taxon>Bacillati</taxon>
        <taxon>Actinomycetota</taxon>
        <taxon>Actinomycetes</taxon>
        <taxon>Kitasatosporales</taxon>
        <taxon>Streptomycetaceae</taxon>
        <taxon>Streptomyces</taxon>
    </lineage>
</organism>
<evidence type="ECO:0000313" key="4">
    <source>
        <dbReference type="EMBL" id="MBR8641751.1"/>
    </source>
</evidence>
<keyword evidence="1 4" id="KW-0808">Transferase</keyword>